<dbReference type="Proteomes" id="UP000006671">
    <property type="component" value="Unassembled WGS sequence"/>
</dbReference>
<sequence length="140" mass="16546">MKSKQIIALSLLAIILCLFIQFSFQEEKAETHQKLFGYPKDRFLYRRHKGDLNDFVRWIRFQFIKCYGQSTSCTVKKCRYGLRVNRRNGCPICKCNFIRPLRVKKCNRATCTMFCENGFERDRHGCPTCECLRTSGRGRP</sequence>
<dbReference type="RefSeq" id="XP_002680847.1">
    <property type="nucleotide sequence ID" value="XM_002680801.1"/>
</dbReference>
<dbReference type="VEuPathDB" id="AmoebaDB:NAEGRDRAFT_63801"/>
<proteinExistence type="predicted"/>
<dbReference type="InterPro" id="IPR004094">
    <property type="entry name" value="Antistasin-like"/>
</dbReference>
<reference evidence="3 4" key="1">
    <citation type="journal article" date="2010" name="Cell">
        <title>The genome of Naegleria gruberi illuminates early eukaryotic versatility.</title>
        <authorList>
            <person name="Fritz-Laylin L.K."/>
            <person name="Prochnik S.E."/>
            <person name="Ginger M.L."/>
            <person name="Dacks J.B."/>
            <person name="Carpenter M.L."/>
            <person name="Field M.C."/>
            <person name="Kuo A."/>
            <person name="Paredez A."/>
            <person name="Chapman J."/>
            <person name="Pham J."/>
            <person name="Shu S."/>
            <person name="Neupane R."/>
            <person name="Cipriano M."/>
            <person name="Mancuso J."/>
            <person name="Tu H."/>
            <person name="Salamov A."/>
            <person name="Lindquist E."/>
            <person name="Shapiro H."/>
            <person name="Lucas S."/>
            <person name="Grigoriev I.V."/>
            <person name="Cande W.Z."/>
            <person name="Fulton C."/>
            <person name="Rokhsar D.S."/>
            <person name="Dawson S.C."/>
        </authorList>
    </citation>
    <scope>NUCLEOTIDE SEQUENCE [LARGE SCALE GENOMIC DNA]</scope>
    <source>
        <strain evidence="3 4">NEG-M</strain>
    </source>
</reference>
<keyword evidence="4" id="KW-1185">Reference proteome</keyword>
<protein>
    <submittedName>
        <fullName evidence="3">Predicted protein</fullName>
    </submittedName>
</protein>
<dbReference type="GeneID" id="8849567"/>
<dbReference type="Pfam" id="PF02822">
    <property type="entry name" value="Antistasin"/>
    <property type="match status" value="1"/>
</dbReference>
<dbReference type="GO" id="GO:0004867">
    <property type="term" value="F:serine-type endopeptidase inhibitor activity"/>
    <property type="evidence" value="ECO:0007669"/>
    <property type="project" value="InterPro"/>
</dbReference>
<dbReference type="EMBL" id="GG738852">
    <property type="protein sequence ID" value="EFC48103.1"/>
    <property type="molecule type" value="Genomic_DNA"/>
</dbReference>
<gene>
    <name evidence="3" type="ORF">NAEGRDRAFT_63801</name>
</gene>
<feature type="signal peptide" evidence="1">
    <location>
        <begin position="1"/>
        <end position="25"/>
    </location>
</feature>
<evidence type="ECO:0000259" key="2">
    <source>
        <dbReference type="PROSITE" id="PS51252"/>
    </source>
</evidence>
<feature type="chain" id="PRO_5003037851" evidence="1">
    <location>
        <begin position="26"/>
        <end position="140"/>
    </location>
</feature>
<dbReference type="Gene3D" id="2.10.22.10">
    <property type="entry name" value="Antistasin, domain 1"/>
    <property type="match status" value="2"/>
</dbReference>
<dbReference type="SUPFAM" id="SSF57262">
    <property type="entry name" value="Leech antihemostatic proteins"/>
    <property type="match status" value="1"/>
</dbReference>
<dbReference type="KEGG" id="ngr:NAEGRDRAFT_63801"/>
<dbReference type="AlphaFoldDB" id="D2V5F2"/>
<dbReference type="PROSITE" id="PS51252">
    <property type="entry name" value="ANTISTASIN"/>
    <property type="match status" value="1"/>
</dbReference>
<feature type="domain" description="Antistasin-like" evidence="2">
    <location>
        <begin position="106"/>
        <end position="131"/>
    </location>
</feature>
<organism evidence="4">
    <name type="scientific">Naegleria gruberi</name>
    <name type="common">Amoeba</name>
    <dbReference type="NCBI Taxonomy" id="5762"/>
    <lineage>
        <taxon>Eukaryota</taxon>
        <taxon>Discoba</taxon>
        <taxon>Heterolobosea</taxon>
        <taxon>Tetramitia</taxon>
        <taxon>Eutetramitia</taxon>
        <taxon>Vahlkampfiidae</taxon>
        <taxon>Naegleria</taxon>
    </lineage>
</organism>
<evidence type="ECO:0000313" key="3">
    <source>
        <dbReference type="EMBL" id="EFC48103.1"/>
    </source>
</evidence>
<name>D2V5F2_NAEGR</name>
<dbReference type="InterPro" id="IPR011061">
    <property type="entry name" value="Hirudin/antistatin"/>
</dbReference>
<dbReference type="InParanoid" id="D2V5F2"/>
<keyword evidence="1" id="KW-0732">Signal</keyword>
<accession>D2V5F2</accession>
<dbReference type="OrthoDB" id="10021323at2759"/>
<evidence type="ECO:0000256" key="1">
    <source>
        <dbReference type="SAM" id="SignalP"/>
    </source>
</evidence>
<evidence type="ECO:0000313" key="4">
    <source>
        <dbReference type="Proteomes" id="UP000006671"/>
    </source>
</evidence>